<proteinExistence type="predicted"/>
<dbReference type="Pfam" id="PF09791">
    <property type="entry name" value="Oxidored-like"/>
    <property type="match status" value="1"/>
</dbReference>
<dbReference type="PANTHER" id="PTHR21193:SF3">
    <property type="entry name" value="OXIDOREDUCTASE-LIKE DOMAIN-CONTAINING PROTEIN 1"/>
    <property type="match status" value="1"/>
</dbReference>
<dbReference type="STRING" id="2282107.A0A286UL95"/>
<dbReference type="InterPro" id="IPR019180">
    <property type="entry name" value="Oxidoreductase-like_N"/>
</dbReference>
<feature type="coiled-coil region" evidence="1">
    <location>
        <begin position="226"/>
        <end position="253"/>
    </location>
</feature>
<feature type="compositionally biased region" description="Polar residues" evidence="2">
    <location>
        <begin position="127"/>
        <end position="137"/>
    </location>
</feature>
<comment type="caution">
    <text evidence="4">The sequence shown here is derived from an EMBL/GenBank/DDBJ whole genome shotgun (WGS) entry which is preliminary data.</text>
</comment>
<dbReference type="PANTHER" id="PTHR21193">
    <property type="entry name" value="OXIDOREDUCTASE-LIKE DOMAIN-CONTAINING PROTEIN 1"/>
    <property type="match status" value="1"/>
</dbReference>
<keyword evidence="5" id="KW-1185">Reference proteome</keyword>
<dbReference type="InterPro" id="IPR039251">
    <property type="entry name" value="OXLD1"/>
</dbReference>
<evidence type="ECO:0000256" key="1">
    <source>
        <dbReference type="SAM" id="Coils"/>
    </source>
</evidence>
<protein>
    <recommendedName>
        <fullName evidence="3">Oxidoreductase-like domain-containing protein</fullName>
    </recommendedName>
</protein>
<organism evidence="4 5">
    <name type="scientific">Pyrrhoderma noxium</name>
    <dbReference type="NCBI Taxonomy" id="2282107"/>
    <lineage>
        <taxon>Eukaryota</taxon>
        <taxon>Fungi</taxon>
        <taxon>Dikarya</taxon>
        <taxon>Basidiomycota</taxon>
        <taxon>Agaricomycotina</taxon>
        <taxon>Agaricomycetes</taxon>
        <taxon>Hymenochaetales</taxon>
        <taxon>Hymenochaetaceae</taxon>
        <taxon>Pyrrhoderma</taxon>
    </lineage>
</organism>
<reference evidence="4 5" key="1">
    <citation type="journal article" date="2017" name="Mol. Ecol.">
        <title>Comparative and population genomic landscape of Phellinus noxius: A hypervariable fungus causing root rot in trees.</title>
        <authorList>
            <person name="Chung C.L."/>
            <person name="Lee T.J."/>
            <person name="Akiba M."/>
            <person name="Lee H.H."/>
            <person name="Kuo T.H."/>
            <person name="Liu D."/>
            <person name="Ke H.M."/>
            <person name="Yokoi T."/>
            <person name="Roa M.B."/>
            <person name="Lu M.J."/>
            <person name="Chang Y.Y."/>
            <person name="Ann P.J."/>
            <person name="Tsai J.N."/>
            <person name="Chen C.Y."/>
            <person name="Tzean S.S."/>
            <person name="Ota Y."/>
            <person name="Hattori T."/>
            <person name="Sahashi N."/>
            <person name="Liou R.F."/>
            <person name="Kikuchi T."/>
            <person name="Tsai I.J."/>
        </authorList>
    </citation>
    <scope>NUCLEOTIDE SEQUENCE [LARGE SCALE GENOMIC DNA]</scope>
    <source>
        <strain evidence="4 5">FFPRI411160</strain>
    </source>
</reference>
<evidence type="ECO:0000313" key="4">
    <source>
        <dbReference type="EMBL" id="PAV20348.1"/>
    </source>
</evidence>
<gene>
    <name evidence="4" type="ORF">PNOK_0297500</name>
</gene>
<name>A0A286UL95_9AGAM</name>
<sequence>MFYSSKTLRINRYARGPLSKTINPPFYPRHFPVSFFIPSRSNSHLHPRTRNDIQTNNQVDSAWHLPGPHDPSIPLERVKHPGRGGRNLSQRYKLLERSLLGKKELRREIDEMSEMVSNLEKGGYGSEANTTGVVQTSRRSDASQKRGHEHVMFAGFVVPEKPKPPEPDECCMSGCAICVHDLYAESLEAYDQAVSTLRESLKAKGIDESTWPAQIRDSKPKATTPKEKVLSAFEKFELELARKQEEAQMGKEQKSADAILFITRPLKKFFPTMSSTATVETHVKIARPQRKRNTSLGEKANSAVEVISWMLFSRR</sequence>
<dbReference type="Proteomes" id="UP000217199">
    <property type="component" value="Unassembled WGS sequence"/>
</dbReference>
<dbReference type="EMBL" id="NBII01000003">
    <property type="protein sequence ID" value="PAV20348.1"/>
    <property type="molecule type" value="Genomic_DNA"/>
</dbReference>
<dbReference type="AlphaFoldDB" id="A0A286UL95"/>
<evidence type="ECO:0000256" key="2">
    <source>
        <dbReference type="SAM" id="MobiDB-lite"/>
    </source>
</evidence>
<evidence type="ECO:0000259" key="3">
    <source>
        <dbReference type="Pfam" id="PF09791"/>
    </source>
</evidence>
<feature type="region of interest" description="Disordered" evidence="2">
    <location>
        <begin position="121"/>
        <end position="146"/>
    </location>
</feature>
<dbReference type="InParanoid" id="A0A286UL95"/>
<keyword evidence="1" id="KW-0175">Coiled coil</keyword>
<dbReference type="GO" id="GO:0005739">
    <property type="term" value="C:mitochondrion"/>
    <property type="evidence" value="ECO:0007669"/>
    <property type="project" value="TreeGrafter"/>
</dbReference>
<accession>A0A286UL95</accession>
<evidence type="ECO:0000313" key="5">
    <source>
        <dbReference type="Proteomes" id="UP000217199"/>
    </source>
</evidence>
<dbReference type="OrthoDB" id="10064411at2759"/>
<feature type="domain" description="Oxidoreductase-like" evidence="3">
    <location>
        <begin position="152"/>
        <end position="197"/>
    </location>
</feature>